<keyword evidence="1" id="KW-0812">Transmembrane</keyword>
<dbReference type="PATRIC" id="fig|1114972.6.peg.1852"/>
<comment type="caution">
    <text evidence="2">The sequence shown here is derived from an EMBL/GenBank/DDBJ whole genome shotgun (WGS) entry which is preliminary data.</text>
</comment>
<dbReference type="STRING" id="1114972.FD35_GL001816"/>
<dbReference type="RefSeq" id="WP_017260834.1">
    <property type="nucleotide sequence ID" value="NZ_AUAW01000018.1"/>
</dbReference>
<dbReference type="EMBL" id="AZFF01000031">
    <property type="protein sequence ID" value="KRL52847.1"/>
    <property type="molecule type" value="Genomic_DNA"/>
</dbReference>
<dbReference type="Proteomes" id="UP000051999">
    <property type="component" value="Unassembled WGS sequence"/>
</dbReference>
<dbReference type="PANTHER" id="PTHR38446:SF1">
    <property type="entry name" value="BLL0914 PROTEIN"/>
    <property type="match status" value="1"/>
</dbReference>
<gene>
    <name evidence="2" type="ORF">FD35_GL001816</name>
</gene>
<dbReference type="OrthoDB" id="9803832at2"/>
<name>A0A0R1R714_9LACO</name>
<feature type="transmembrane region" description="Helical" evidence="1">
    <location>
        <begin position="80"/>
        <end position="98"/>
    </location>
</feature>
<reference evidence="2 3" key="1">
    <citation type="journal article" date="2015" name="Genome Announc.">
        <title>Expanding the biotechnology potential of lactobacilli through comparative genomics of 213 strains and associated genera.</title>
        <authorList>
            <person name="Sun Z."/>
            <person name="Harris H.M."/>
            <person name="McCann A."/>
            <person name="Guo C."/>
            <person name="Argimon S."/>
            <person name="Zhang W."/>
            <person name="Yang X."/>
            <person name="Jeffery I.B."/>
            <person name="Cooney J.C."/>
            <person name="Kagawa T.F."/>
            <person name="Liu W."/>
            <person name="Song Y."/>
            <person name="Salvetti E."/>
            <person name="Wrobel A."/>
            <person name="Rasinkangas P."/>
            <person name="Parkhill J."/>
            <person name="Rea M.C."/>
            <person name="O'Sullivan O."/>
            <person name="Ritari J."/>
            <person name="Douillard F.P."/>
            <person name="Paul Ross R."/>
            <person name="Yang R."/>
            <person name="Briner A.E."/>
            <person name="Felis G.E."/>
            <person name="de Vos W.M."/>
            <person name="Barrangou R."/>
            <person name="Klaenhammer T.R."/>
            <person name="Caufield P.W."/>
            <person name="Cui Y."/>
            <person name="Zhang H."/>
            <person name="O'Toole P.W."/>
        </authorList>
    </citation>
    <scope>NUCLEOTIDE SEQUENCE [LARGE SCALE GENOMIC DNA]</scope>
    <source>
        <strain evidence="2 3">DSM 15814</strain>
    </source>
</reference>
<dbReference type="Pfam" id="PF06993">
    <property type="entry name" value="DUF1304"/>
    <property type="match status" value="1"/>
</dbReference>
<keyword evidence="3" id="KW-1185">Reference proteome</keyword>
<keyword evidence="1" id="KW-0472">Membrane</keyword>
<dbReference type="AlphaFoldDB" id="A0A0R1R714"/>
<sequence length="123" mass="13436">MLAFTLGLVAVVGLEHLFIMCLEMFWSTGRIAQQTFGSDSSFLEQPQVKAIFKNMGIYNGFVGVGILWSLFALPTMEMRAVLILFTGFVVVAAIVGAVTVSRRIFVVQGLPALFAVLCVLLFL</sequence>
<evidence type="ECO:0000313" key="3">
    <source>
        <dbReference type="Proteomes" id="UP000051999"/>
    </source>
</evidence>
<organism evidence="2 3">
    <name type="scientific">Furfurilactobacillus rossiae DSM 15814</name>
    <dbReference type="NCBI Taxonomy" id="1114972"/>
    <lineage>
        <taxon>Bacteria</taxon>
        <taxon>Bacillati</taxon>
        <taxon>Bacillota</taxon>
        <taxon>Bacilli</taxon>
        <taxon>Lactobacillales</taxon>
        <taxon>Lactobacillaceae</taxon>
        <taxon>Furfurilactobacillus</taxon>
    </lineage>
</organism>
<dbReference type="InterPro" id="IPR009732">
    <property type="entry name" value="DUF1304"/>
</dbReference>
<keyword evidence="1" id="KW-1133">Transmembrane helix</keyword>
<evidence type="ECO:0000256" key="1">
    <source>
        <dbReference type="SAM" id="Phobius"/>
    </source>
</evidence>
<evidence type="ECO:0008006" key="4">
    <source>
        <dbReference type="Google" id="ProtNLM"/>
    </source>
</evidence>
<evidence type="ECO:0000313" key="2">
    <source>
        <dbReference type="EMBL" id="KRL52847.1"/>
    </source>
</evidence>
<dbReference type="PANTHER" id="PTHR38446">
    <property type="entry name" value="BLL0914 PROTEIN"/>
    <property type="match status" value="1"/>
</dbReference>
<protein>
    <recommendedName>
        <fullName evidence="4">Integral membrane protein</fullName>
    </recommendedName>
</protein>
<dbReference type="eggNOG" id="COG3759">
    <property type="taxonomic scope" value="Bacteria"/>
</dbReference>
<proteinExistence type="predicted"/>
<feature type="transmembrane region" description="Helical" evidence="1">
    <location>
        <begin position="56"/>
        <end position="73"/>
    </location>
</feature>
<feature type="transmembrane region" description="Helical" evidence="1">
    <location>
        <begin position="104"/>
        <end position="122"/>
    </location>
</feature>
<accession>A0A0R1R714</accession>